<dbReference type="EMBL" id="CAJNNW010025772">
    <property type="protein sequence ID" value="CAE8679556.1"/>
    <property type="molecule type" value="Genomic_DNA"/>
</dbReference>
<evidence type="ECO:0000313" key="2">
    <source>
        <dbReference type="EMBL" id="CAE8679556.1"/>
    </source>
</evidence>
<proteinExistence type="predicted"/>
<feature type="compositionally biased region" description="Polar residues" evidence="1">
    <location>
        <begin position="363"/>
        <end position="376"/>
    </location>
</feature>
<dbReference type="Proteomes" id="UP000626109">
    <property type="component" value="Unassembled WGS sequence"/>
</dbReference>
<feature type="region of interest" description="Disordered" evidence="1">
    <location>
        <begin position="477"/>
        <end position="517"/>
    </location>
</feature>
<organism evidence="2 3">
    <name type="scientific">Polarella glacialis</name>
    <name type="common">Dinoflagellate</name>
    <dbReference type="NCBI Taxonomy" id="89957"/>
    <lineage>
        <taxon>Eukaryota</taxon>
        <taxon>Sar</taxon>
        <taxon>Alveolata</taxon>
        <taxon>Dinophyceae</taxon>
        <taxon>Suessiales</taxon>
        <taxon>Suessiaceae</taxon>
        <taxon>Polarella</taxon>
    </lineage>
</organism>
<feature type="compositionally biased region" description="Low complexity" evidence="1">
    <location>
        <begin position="681"/>
        <end position="693"/>
    </location>
</feature>
<name>A0A813JLS2_POLGL</name>
<reference evidence="2" key="1">
    <citation type="submission" date="2021-02" db="EMBL/GenBank/DDBJ databases">
        <authorList>
            <person name="Dougan E. K."/>
            <person name="Rhodes N."/>
            <person name="Thang M."/>
            <person name="Chan C."/>
        </authorList>
    </citation>
    <scope>NUCLEOTIDE SEQUENCE</scope>
</reference>
<feature type="region of interest" description="Disordered" evidence="1">
    <location>
        <begin position="353"/>
        <end position="376"/>
    </location>
</feature>
<dbReference type="AlphaFoldDB" id="A0A813JLS2"/>
<evidence type="ECO:0000313" key="3">
    <source>
        <dbReference type="Proteomes" id="UP000626109"/>
    </source>
</evidence>
<feature type="region of interest" description="Disordered" evidence="1">
    <location>
        <begin position="681"/>
        <end position="700"/>
    </location>
</feature>
<evidence type="ECO:0000256" key="1">
    <source>
        <dbReference type="SAM" id="MobiDB-lite"/>
    </source>
</evidence>
<accession>A0A813JLS2</accession>
<comment type="caution">
    <text evidence="2">The sequence shown here is derived from an EMBL/GenBank/DDBJ whole genome shotgun (WGS) entry which is preliminary data.</text>
</comment>
<gene>
    <name evidence="2" type="ORF">PGLA2088_LOCUS21418</name>
</gene>
<sequence>MLLISACTHNQPNNAAGQWLKATADLNCGWGSTYGNVRPGYTGEPAPASVFFEGVTSDYECCLKAMQFETTSWSEGGAALLFQQGLNLYGNSGDYCRVDREKIIYGNLDSSSGRSIKYQDTRCGDNNFYYRHAAGAADAANLHTGGRCVLEGNFTRLALSSGTNLPKGELPEGWELPNHRCPDNPTGFNVGSGCHVTVKFNTINDAEECCKMCKDLSWFSPEFSAAIGDNAELDPTTGLQVNPCVAWQIVSGRCRITRKTYFDHYNSGISVGEAIVGTSDPDWDIKSRGCGDSVERCNYNSFIYYRDLAVAPDGSNASDAAIYRKIVTLNVSAATESLDLNFDVNSLDTRQDRRRELAKNASGDESSPTPASVGNGTNCGRLEVFLSEEALRSVGSDGFMMFDEEKKPQPLCVSECLGSGGSATITCQLLAGGVKSSRRLAAETPGSLVFSFTAVGSGYDQVDFSASTGARVVKMTTSTTTASTSTADQSTTTGSASTTPRVTTTAESGATTAESSGISVTTTTSMKSAATSVTVSGTIGLTVSNASSFVSDPAAKAGIAKSIATLGGVDVAQVSVTLKITGPGRRLLSRQLQMGMQVVEVSYIMTLTIPVSAASASAGTSLGNKISGKISAVSSSELSKAMLDNIKSISGTTYDLTVTMISAPTLAVEAATTTIATTTTNGSVATTTSGTSGLDRATPSARSSWPLWAWLFALLALS</sequence>
<protein>
    <submittedName>
        <fullName evidence="2">Uncharacterized protein</fullName>
    </submittedName>
</protein>